<dbReference type="SUPFAM" id="SSF51905">
    <property type="entry name" value="FAD/NAD(P)-binding domain"/>
    <property type="match status" value="1"/>
</dbReference>
<dbReference type="AlphaFoldDB" id="A0AAN7BBC1"/>
<dbReference type="GO" id="GO:0050661">
    <property type="term" value="F:NADP binding"/>
    <property type="evidence" value="ECO:0007669"/>
    <property type="project" value="InterPro"/>
</dbReference>
<reference evidence="5" key="1">
    <citation type="journal article" date="2023" name="Mol. Phylogenet. Evol.">
        <title>Genome-scale phylogeny and comparative genomics of the fungal order Sordariales.</title>
        <authorList>
            <person name="Hensen N."/>
            <person name="Bonometti L."/>
            <person name="Westerberg I."/>
            <person name="Brannstrom I.O."/>
            <person name="Guillou S."/>
            <person name="Cros-Aarteil S."/>
            <person name="Calhoun S."/>
            <person name="Haridas S."/>
            <person name="Kuo A."/>
            <person name="Mondo S."/>
            <person name="Pangilinan J."/>
            <person name="Riley R."/>
            <person name="LaButti K."/>
            <person name="Andreopoulos B."/>
            <person name="Lipzen A."/>
            <person name="Chen C."/>
            <person name="Yan M."/>
            <person name="Daum C."/>
            <person name="Ng V."/>
            <person name="Clum A."/>
            <person name="Steindorff A."/>
            <person name="Ohm R.A."/>
            <person name="Martin F."/>
            <person name="Silar P."/>
            <person name="Natvig D.O."/>
            <person name="Lalanne C."/>
            <person name="Gautier V."/>
            <person name="Ament-Velasquez S.L."/>
            <person name="Kruys A."/>
            <person name="Hutchinson M.I."/>
            <person name="Powell A.J."/>
            <person name="Barry K."/>
            <person name="Miller A.N."/>
            <person name="Grigoriev I.V."/>
            <person name="Debuchy R."/>
            <person name="Gladieux P."/>
            <person name="Hiltunen Thoren M."/>
            <person name="Johannesson H."/>
        </authorList>
    </citation>
    <scope>NUCLEOTIDE SEQUENCE</scope>
    <source>
        <strain evidence="5">PSN293</strain>
    </source>
</reference>
<sequence length="534" mass="60664">MASNTSGTTQNPSYSQFACIGSGFSAICLGAQLQRWYGITDVYFFEKLSNLGGTWFANQYPGAACDIPAALYSLSFELHDDWTALMPPWKEIWEYLKGVADKYNLTSKITFNATVEKCEWINETGRWRLTIHRNNTNDPQQDNVFFHECQFLFSAAGFFNEPRDLDIPGLETFKGPVAHSSRWRHEIDLRDKNVVVIGNGCTGTQIVPAILPIAKRVTHLTRSKHYFFDRHHDQKARYLLRQLPGGLWLERFLIFLRSENNFRGFFMTKLSARFRRSQRAESLGYIRATAPQKYHSLLTPDFEVNCKRRIFDTGYLSSLHSPNLTLTNQTPARILPDGIEFTSGETIPADVLILANGFKVYRYHATIPVLGRNGTSLAQHFDKFGGPAAYNCTAMHGFPNFFLIVGPNSLQGHTSVIMAAENSVNFALRVLRPILTNVHKKGSSIVEIRQEAEEQDVALLQAALKKTIFFSGCKAWYLHDKGNGEQYNGTTYPFSQAWFWWRCLFPTWADWEFSVSGLASLLPAFRLSECCVNC</sequence>
<dbReference type="Pfam" id="PF13450">
    <property type="entry name" value="NAD_binding_8"/>
    <property type="match status" value="1"/>
</dbReference>
<dbReference type="PANTHER" id="PTHR42877">
    <property type="entry name" value="L-ORNITHINE N(5)-MONOOXYGENASE-RELATED"/>
    <property type="match status" value="1"/>
</dbReference>
<keyword evidence="2" id="KW-0285">Flavoprotein</keyword>
<keyword evidence="4" id="KW-0560">Oxidoreductase</keyword>
<organism evidence="5 6">
    <name type="scientific">Rhypophila decipiens</name>
    <dbReference type="NCBI Taxonomy" id="261697"/>
    <lineage>
        <taxon>Eukaryota</taxon>
        <taxon>Fungi</taxon>
        <taxon>Dikarya</taxon>
        <taxon>Ascomycota</taxon>
        <taxon>Pezizomycotina</taxon>
        <taxon>Sordariomycetes</taxon>
        <taxon>Sordariomycetidae</taxon>
        <taxon>Sordariales</taxon>
        <taxon>Naviculisporaceae</taxon>
        <taxon>Rhypophila</taxon>
    </lineage>
</organism>
<dbReference type="EMBL" id="MU858059">
    <property type="protein sequence ID" value="KAK4217494.1"/>
    <property type="molecule type" value="Genomic_DNA"/>
</dbReference>
<reference evidence="5" key="2">
    <citation type="submission" date="2023-05" db="EMBL/GenBank/DDBJ databases">
        <authorList>
            <consortium name="Lawrence Berkeley National Laboratory"/>
            <person name="Steindorff A."/>
            <person name="Hensen N."/>
            <person name="Bonometti L."/>
            <person name="Westerberg I."/>
            <person name="Brannstrom I.O."/>
            <person name="Guillou S."/>
            <person name="Cros-Aarteil S."/>
            <person name="Calhoun S."/>
            <person name="Haridas S."/>
            <person name="Kuo A."/>
            <person name="Mondo S."/>
            <person name="Pangilinan J."/>
            <person name="Riley R."/>
            <person name="Labutti K."/>
            <person name="Andreopoulos B."/>
            <person name="Lipzen A."/>
            <person name="Chen C."/>
            <person name="Yanf M."/>
            <person name="Daum C."/>
            <person name="Ng V."/>
            <person name="Clum A."/>
            <person name="Ohm R."/>
            <person name="Martin F."/>
            <person name="Silar P."/>
            <person name="Natvig D."/>
            <person name="Lalanne C."/>
            <person name="Gautier V."/>
            <person name="Ament-Velasquez S.L."/>
            <person name="Kruys A."/>
            <person name="Hutchinson M.I."/>
            <person name="Powell A.J."/>
            <person name="Barry K."/>
            <person name="Miller A.N."/>
            <person name="Grigoriev I.V."/>
            <person name="Debuchy R."/>
            <person name="Gladieux P."/>
            <person name="Thoren M.H."/>
            <person name="Johannesson H."/>
        </authorList>
    </citation>
    <scope>NUCLEOTIDE SEQUENCE</scope>
    <source>
        <strain evidence="5">PSN293</strain>
    </source>
</reference>
<evidence type="ECO:0000313" key="6">
    <source>
        <dbReference type="Proteomes" id="UP001301769"/>
    </source>
</evidence>
<dbReference type="Proteomes" id="UP001301769">
    <property type="component" value="Unassembled WGS sequence"/>
</dbReference>
<dbReference type="Pfam" id="PF00743">
    <property type="entry name" value="FMO-like"/>
    <property type="match status" value="1"/>
</dbReference>
<accession>A0AAN7BBC1</accession>
<comment type="caution">
    <text evidence="5">The sequence shown here is derived from an EMBL/GenBank/DDBJ whole genome shotgun (WGS) entry which is preliminary data.</text>
</comment>
<evidence type="ECO:0000256" key="2">
    <source>
        <dbReference type="ARBA" id="ARBA00022630"/>
    </source>
</evidence>
<dbReference type="PANTHER" id="PTHR42877:SF10">
    <property type="entry name" value="L-ORNITHINE N(5)-OXYGENASE"/>
    <property type="match status" value="1"/>
</dbReference>
<dbReference type="InterPro" id="IPR036188">
    <property type="entry name" value="FAD/NAD-bd_sf"/>
</dbReference>
<dbReference type="InterPro" id="IPR020946">
    <property type="entry name" value="Flavin_mOase-like"/>
</dbReference>
<dbReference type="GO" id="GO:0050660">
    <property type="term" value="F:flavin adenine dinucleotide binding"/>
    <property type="evidence" value="ECO:0007669"/>
    <property type="project" value="InterPro"/>
</dbReference>
<name>A0AAN7BBC1_9PEZI</name>
<gene>
    <name evidence="5" type="ORF">QBC37DRAFT_307963</name>
</gene>
<comment type="similarity">
    <text evidence="1">Belongs to the FAD-binding monooxygenase family.</text>
</comment>
<protein>
    <submittedName>
        <fullName evidence="5">Uncharacterized protein</fullName>
    </submittedName>
</protein>
<dbReference type="GO" id="GO:0004499">
    <property type="term" value="F:N,N-dimethylaniline monooxygenase activity"/>
    <property type="evidence" value="ECO:0007669"/>
    <property type="project" value="InterPro"/>
</dbReference>
<evidence type="ECO:0000256" key="3">
    <source>
        <dbReference type="ARBA" id="ARBA00022827"/>
    </source>
</evidence>
<evidence type="ECO:0000313" key="5">
    <source>
        <dbReference type="EMBL" id="KAK4217494.1"/>
    </source>
</evidence>
<keyword evidence="3" id="KW-0274">FAD</keyword>
<dbReference type="InterPro" id="IPR051209">
    <property type="entry name" value="FAD-bind_Monooxygenase_sf"/>
</dbReference>
<dbReference type="Gene3D" id="3.50.50.60">
    <property type="entry name" value="FAD/NAD(P)-binding domain"/>
    <property type="match status" value="2"/>
</dbReference>
<evidence type="ECO:0000256" key="4">
    <source>
        <dbReference type="ARBA" id="ARBA00023002"/>
    </source>
</evidence>
<keyword evidence="6" id="KW-1185">Reference proteome</keyword>
<evidence type="ECO:0000256" key="1">
    <source>
        <dbReference type="ARBA" id="ARBA00010139"/>
    </source>
</evidence>
<proteinExistence type="inferred from homology"/>